<sequence>MGRLYGGNLNAFKAACNRLYQLDFAVIADDWRDAHLRQECMRLRVEDRAGNIFALETFSHYDEDVLFNTATSFLNGLADQLDTWSKA</sequence>
<evidence type="ECO:0000313" key="1">
    <source>
        <dbReference type="EMBL" id="QEG09564.1"/>
    </source>
</evidence>
<name>A0A5B9N6B5_9CAUD</name>
<protein>
    <submittedName>
        <fullName evidence="1">Inhibitor of dGTPase</fullName>
    </submittedName>
</protein>
<proteinExistence type="predicted"/>
<evidence type="ECO:0000313" key="2">
    <source>
        <dbReference type="Proteomes" id="UP000322031"/>
    </source>
</evidence>
<gene>
    <name evidence="1" type="ORF">CPT_Pisces_010</name>
</gene>
<accession>A0A5B9N6B5</accession>
<dbReference type="EMBL" id="MK903277">
    <property type="protein sequence ID" value="QEG09564.1"/>
    <property type="molecule type" value="Genomic_DNA"/>
</dbReference>
<dbReference type="Proteomes" id="UP000322031">
    <property type="component" value="Segment"/>
</dbReference>
<reference evidence="2" key="1">
    <citation type="submission" date="2019-05" db="EMBL/GenBank/DDBJ databases">
        <title>The complete genome of Escherichia coli phage Pisces.</title>
        <authorList>
            <person name="Diaz H."/>
            <person name="Graham K."/>
            <person name="Moreland R."/>
            <person name="Liu M."/>
            <person name="Ramsey J."/>
        </authorList>
    </citation>
    <scope>NUCLEOTIDE SEQUENCE [LARGE SCALE GENOMIC DNA]</scope>
</reference>
<organism evidence="1 2">
    <name type="scientific">Escherichia phage Pisces</name>
    <dbReference type="NCBI Taxonomy" id="2591102"/>
    <lineage>
        <taxon>Viruses</taxon>
        <taxon>Duplodnaviria</taxon>
        <taxon>Heunggongvirae</taxon>
        <taxon>Uroviricota</taxon>
        <taxon>Caudoviricetes</taxon>
        <taxon>Autographivirales</taxon>
        <taxon>Autotranscriptaviridae</taxon>
        <taxon>Studiervirinae</taxon>
        <taxon>Kayfunavirus</taxon>
        <taxon>Kayfunavirus pisces</taxon>
    </lineage>
</organism>
<dbReference type="InterPro" id="IPR020147">
    <property type="entry name" value="Phage_T7-like_1.2"/>
</dbReference>
<dbReference type="Pfam" id="PF10922">
    <property type="entry name" value="T7-like_gp12"/>
    <property type="match status" value="1"/>
</dbReference>
<keyword evidence="2" id="KW-1185">Reference proteome</keyword>